<dbReference type="Proteomes" id="UP000261811">
    <property type="component" value="Unassembled WGS sequence"/>
</dbReference>
<feature type="region of interest" description="Disordered" evidence="1">
    <location>
        <begin position="26"/>
        <end position="80"/>
    </location>
</feature>
<dbReference type="RefSeq" id="WP_117361033.1">
    <property type="nucleotide sequence ID" value="NZ_QURH01000981.1"/>
</dbReference>
<evidence type="ECO:0000313" key="4">
    <source>
        <dbReference type="Proteomes" id="UP000261811"/>
    </source>
</evidence>
<reference evidence="3 4" key="1">
    <citation type="submission" date="2018-08" db="EMBL/GenBank/DDBJ databases">
        <title>Actinomadura jelena sp. nov., a novel Actinomycete isolated from soil in Chad.</title>
        <authorList>
            <person name="Shi L."/>
        </authorList>
    </citation>
    <scope>NUCLEOTIDE SEQUENCE [LARGE SCALE GENOMIC DNA]</scope>
    <source>
        <strain evidence="3 4">NEAU-G17</strain>
    </source>
</reference>
<evidence type="ECO:0000256" key="1">
    <source>
        <dbReference type="SAM" id="MobiDB-lite"/>
    </source>
</evidence>
<protein>
    <recommendedName>
        <fullName evidence="5">HNH endonuclease</fullName>
    </recommendedName>
</protein>
<dbReference type="AlphaFoldDB" id="A0A372JBF3"/>
<sequence>MLHVPTAKALAALGAASLATAPCGTTARSAVRPPRPAPTTTPAADAARGGTRALPPGSCHASSLDPATTRPDPHCTPGALNPDVTQANIHRTICVAGYTKRIRPPVSYTNALKRRQIKEYGYRNTDPSAYEEDHFVPLSLGGAPRDPKNLWPEPGASPNPKDRVEFTLYKAVCAGQATLAAAQRAIVEDWTTATRILR</sequence>
<evidence type="ECO:0000313" key="3">
    <source>
        <dbReference type="EMBL" id="RFU37337.1"/>
    </source>
</evidence>
<evidence type="ECO:0008006" key="5">
    <source>
        <dbReference type="Google" id="ProtNLM"/>
    </source>
</evidence>
<keyword evidence="2" id="KW-0732">Signal</keyword>
<keyword evidence="4" id="KW-1185">Reference proteome</keyword>
<comment type="caution">
    <text evidence="3">The sequence shown here is derived from an EMBL/GenBank/DDBJ whole genome shotgun (WGS) entry which is preliminary data.</text>
</comment>
<feature type="signal peptide" evidence="2">
    <location>
        <begin position="1"/>
        <end position="21"/>
    </location>
</feature>
<name>A0A372JBF3_9ACTN</name>
<evidence type="ECO:0000256" key="2">
    <source>
        <dbReference type="SAM" id="SignalP"/>
    </source>
</evidence>
<feature type="chain" id="PRO_5038663763" description="HNH endonuclease" evidence="2">
    <location>
        <begin position="22"/>
        <end position="198"/>
    </location>
</feature>
<dbReference type="OrthoDB" id="163358at2"/>
<dbReference type="EMBL" id="QURH01000981">
    <property type="protein sequence ID" value="RFU37337.1"/>
    <property type="molecule type" value="Genomic_DNA"/>
</dbReference>
<accession>A0A372JBF3</accession>
<proteinExistence type="predicted"/>
<feature type="compositionally biased region" description="Low complexity" evidence="1">
    <location>
        <begin position="40"/>
        <end position="53"/>
    </location>
</feature>
<gene>
    <name evidence="3" type="ORF">DZF91_33370</name>
</gene>
<organism evidence="3 4">
    <name type="scientific">Actinomadura logoneensis</name>
    <dbReference type="NCBI Taxonomy" id="2293572"/>
    <lineage>
        <taxon>Bacteria</taxon>
        <taxon>Bacillati</taxon>
        <taxon>Actinomycetota</taxon>
        <taxon>Actinomycetes</taxon>
        <taxon>Streptosporangiales</taxon>
        <taxon>Thermomonosporaceae</taxon>
        <taxon>Actinomadura</taxon>
    </lineage>
</organism>